<comment type="caution">
    <text evidence="2">The sequence shown here is derived from an EMBL/GenBank/DDBJ whole genome shotgun (WGS) entry which is preliminary data.</text>
</comment>
<evidence type="ECO:0008006" key="4">
    <source>
        <dbReference type="Google" id="ProtNLM"/>
    </source>
</evidence>
<evidence type="ECO:0000256" key="1">
    <source>
        <dbReference type="SAM" id="SignalP"/>
    </source>
</evidence>
<protein>
    <recommendedName>
        <fullName evidence="4">Outer membrane protein beta-barrel domain-containing protein</fullName>
    </recommendedName>
</protein>
<keyword evidence="1" id="KW-0732">Signal</keyword>
<evidence type="ECO:0000313" key="3">
    <source>
        <dbReference type="Proteomes" id="UP000215590"/>
    </source>
</evidence>
<dbReference type="EMBL" id="NNRJ01000009">
    <property type="protein sequence ID" value="OYR22004.1"/>
    <property type="molecule type" value="Genomic_DNA"/>
</dbReference>
<proteinExistence type="predicted"/>
<feature type="signal peptide" evidence="1">
    <location>
        <begin position="1"/>
        <end position="37"/>
    </location>
</feature>
<name>A0A256G4I5_9HYPH</name>
<accession>A0A256G4I5</accession>
<reference evidence="2 3" key="1">
    <citation type="submission" date="2017-07" db="EMBL/GenBank/DDBJ databases">
        <title>Phylogenetic study on the rhizospheric bacterium Ochrobactrum sp. A44.</title>
        <authorList>
            <person name="Krzyzanowska D.M."/>
            <person name="Ossowicki A."/>
            <person name="Rajewska M."/>
            <person name="Maciag T."/>
            <person name="Kaczynski Z."/>
            <person name="Czerwicka M."/>
            <person name="Jafra S."/>
        </authorList>
    </citation>
    <scope>NUCLEOTIDE SEQUENCE [LARGE SCALE GENOMIC DNA]</scope>
    <source>
        <strain evidence="2 3">DSM 7216</strain>
    </source>
</reference>
<gene>
    <name evidence="2" type="ORF">CEV31_0361</name>
</gene>
<sequence>MKLNSRADSKNFAGTHMRNIFFASAFSLVVPATSALAADIVAPAPVHAEIQDQQHWRVIFSPYVWGASLNGNAGLLGFSSKVDVPFRETFKNLDMSLMGNIEITNGTYGAYFDGQYTKTSQGEDVFNEQLDLDITATTLTGGVYYRVYQQDLDGLTYFGRQRIFAIEPTVGIRWTQLKATLNVGPYSESRKVDWTDPFIGTRVLYDINDRWNISAEADIGGFGAGTKLSANGQIYLGYRTKLFDVPTILRVGYRALYQDYRDDDTREKFKYDVTQHGPVVGFSVQF</sequence>
<organism evidence="2 3">
    <name type="scientific">Brucella thiophenivorans</name>
    <dbReference type="NCBI Taxonomy" id="571255"/>
    <lineage>
        <taxon>Bacteria</taxon>
        <taxon>Pseudomonadati</taxon>
        <taxon>Pseudomonadota</taxon>
        <taxon>Alphaproteobacteria</taxon>
        <taxon>Hyphomicrobiales</taxon>
        <taxon>Brucellaceae</taxon>
        <taxon>Brucella/Ochrobactrum group</taxon>
        <taxon>Brucella</taxon>
    </lineage>
</organism>
<feature type="chain" id="PRO_5012648990" description="Outer membrane protein beta-barrel domain-containing protein" evidence="1">
    <location>
        <begin position="38"/>
        <end position="286"/>
    </location>
</feature>
<evidence type="ECO:0000313" key="2">
    <source>
        <dbReference type="EMBL" id="OYR22004.1"/>
    </source>
</evidence>
<keyword evidence="3" id="KW-1185">Reference proteome</keyword>
<dbReference type="Proteomes" id="UP000215590">
    <property type="component" value="Unassembled WGS sequence"/>
</dbReference>
<dbReference type="AlphaFoldDB" id="A0A256G4I5"/>